<organism evidence="1 2">
    <name type="scientific">Streptomyces shenzhenensis</name>
    <dbReference type="NCBI Taxonomy" id="943815"/>
    <lineage>
        <taxon>Bacteria</taxon>
        <taxon>Bacillati</taxon>
        <taxon>Actinomycetota</taxon>
        <taxon>Actinomycetes</taxon>
        <taxon>Kitasatosporales</taxon>
        <taxon>Streptomycetaceae</taxon>
        <taxon>Streptomyces</taxon>
    </lineage>
</organism>
<proteinExistence type="predicted"/>
<protein>
    <submittedName>
        <fullName evidence="1">Uncharacterized protein</fullName>
    </submittedName>
</protein>
<name>A0A3M0I0H6_9ACTN</name>
<accession>A0A3M0I0H6</accession>
<gene>
    <name evidence="1" type="ORF">CTZ28_29495</name>
</gene>
<dbReference type="RefSeq" id="WP_121892805.1">
    <property type="nucleotide sequence ID" value="NZ_PENI01000023.1"/>
</dbReference>
<evidence type="ECO:0000313" key="1">
    <source>
        <dbReference type="EMBL" id="RMB82284.1"/>
    </source>
</evidence>
<dbReference type="Proteomes" id="UP000270471">
    <property type="component" value="Unassembled WGS sequence"/>
</dbReference>
<dbReference type="AlphaFoldDB" id="A0A3M0I0H6"/>
<comment type="caution">
    <text evidence="1">The sequence shown here is derived from an EMBL/GenBank/DDBJ whole genome shotgun (WGS) entry which is preliminary data.</text>
</comment>
<keyword evidence="2" id="KW-1185">Reference proteome</keyword>
<evidence type="ECO:0000313" key="2">
    <source>
        <dbReference type="Proteomes" id="UP000270471"/>
    </source>
</evidence>
<sequence>MSTEKDWVYRVEEPHGSEGWRPYGGDAARRRGTITTDDHAHGAQYVAALVVTDLVTEWDLHGTSNLRHVRVLVWHETEGTPEDATFTVEIQPEIHAQ</sequence>
<reference evidence="1 2" key="1">
    <citation type="submission" date="2017-11" db="EMBL/GenBank/DDBJ databases">
        <title>Draft genome of actinobacteria isolated from guarana (Paullinia cupana (Mart.) Ducke.</title>
        <authorList>
            <person name="Siqueira K.A."/>
            <person name="Liotti R.G."/>
            <person name="Mendes T.A.O."/>
            <person name="Soares M.A."/>
        </authorList>
    </citation>
    <scope>NUCLEOTIDE SEQUENCE [LARGE SCALE GENOMIC DNA]</scope>
    <source>
        <strain evidence="1 2">193</strain>
    </source>
</reference>
<dbReference type="OrthoDB" id="4543954at2"/>
<dbReference type="EMBL" id="PENI01000023">
    <property type="protein sequence ID" value="RMB82284.1"/>
    <property type="molecule type" value="Genomic_DNA"/>
</dbReference>